<feature type="compositionally biased region" description="Low complexity" evidence="1">
    <location>
        <begin position="69"/>
        <end position="84"/>
    </location>
</feature>
<accession>E9CU20</accession>
<keyword evidence="3" id="KW-1185">Reference proteome</keyword>
<protein>
    <submittedName>
        <fullName evidence="2">Uncharacterized protein</fullName>
    </submittedName>
</protein>
<evidence type="ECO:0000256" key="1">
    <source>
        <dbReference type="SAM" id="MobiDB-lite"/>
    </source>
</evidence>
<name>E9CU20_COCPS</name>
<feature type="region of interest" description="Disordered" evidence="1">
    <location>
        <begin position="55"/>
        <end position="90"/>
    </location>
</feature>
<gene>
    <name evidence="2" type="ORF">CPSG_00955</name>
</gene>
<feature type="compositionally biased region" description="Polar residues" evidence="1">
    <location>
        <begin position="55"/>
        <end position="65"/>
    </location>
</feature>
<dbReference type="STRING" id="443226.E9CU20"/>
<dbReference type="VEuPathDB" id="FungiDB:D8B26_008429"/>
<dbReference type="Proteomes" id="UP000002497">
    <property type="component" value="Unassembled WGS sequence"/>
</dbReference>
<reference evidence="3" key="2">
    <citation type="submission" date="2010-03" db="EMBL/GenBank/DDBJ databases">
        <title>The genome sequence of Coccidioides posadasii strain Silveira.</title>
        <authorList>
            <consortium name="The Broad Institute Genome Sequencing Center for Infectious Disease"/>
            <person name="Neafsey D."/>
            <person name="Orbach M."/>
            <person name="Henn M.R."/>
            <person name="Cole G.T."/>
            <person name="Galgiani J."/>
            <person name="Gardner M.J."/>
            <person name="Kirkland T.N."/>
            <person name="Taylor J.W."/>
            <person name="Young S.K."/>
            <person name="Zeng Q."/>
            <person name="Koehrsen M."/>
            <person name="Alvarado L."/>
            <person name="Berlin A."/>
            <person name="Borenstein D."/>
            <person name="Chapman S.B."/>
            <person name="Chen Z."/>
            <person name="Engels R."/>
            <person name="Freedman E."/>
            <person name="Gellesch M."/>
            <person name="Goldberg J."/>
            <person name="Griggs A."/>
            <person name="Gujja S."/>
            <person name="Heilman E."/>
            <person name="Heiman D."/>
            <person name="Howarth C."/>
            <person name="Jen D."/>
            <person name="Larson L."/>
            <person name="Mehta T."/>
            <person name="Neiman D."/>
            <person name="Park D."/>
            <person name="Pearson M."/>
            <person name="Richards J."/>
            <person name="Roberts A."/>
            <person name="Saif S."/>
            <person name="Shea T."/>
            <person name="Shenoy N."/>
            <person name="Sisk P."/>
            <person name="Stolte C."/>
            <person name="Sykes S."/>
            <person name="Walk T."/>
            <person name="White J."/>
            <person name="Yandava C."/>
            <person name="Haas B."/>
            <person name="Nusbaum C."/>
            <person name="Birren B."/>
        </authorList>
    </citation>
    <scope>NUCLEOTIDE SEQUENCE [LARGE SCALE GENOMIC DNA]</scope>
    <source>
        <strain evidence="3">RMSCC 757 / Silveira</strain>
    </source>
</reference>
<dbReference type="VEuPathDB" id="FungiDB:CPSG_00955"/>
<dbReference type="HOGENOM" id="CLU_003335_0_0_1"/>
<sequence length="1209" mass="137373">MQRPRYVRRIQDYMFWRRRLHLPFPASQFRRRRQHAHLLRESQDCNRVLPSVESDIQPNNQTEESGLNDAASLSDASDAPPDALSDTHSEPEDIRVQEIIQEAVAALPMGSVDNNESQQYEEPESEPWLQTMLHPVHPVGNGDSDFHSQLEDSLGDQPAETYIPTTMNDPSEVLVHARAEPDEMLDHFTLALGLWCEKSGISRRHYEALREVLQIPEDIGALRSLPLGLSTLKKKCRAQFPMLPIRRASIPAVSLKMPTLSPAEKRLIQTSLTSNLFFQDPVALLSLLARSPVFRKKIHIGMADLVDNPTELWQSWSWGSSIRCSSGDFAWYPDGTPVFPSDFVRFRCNNAACRCTWNEQEIHIGRIQFVGRDRRLACTKPGEIVLIVQYTITANSFDKRIHSLRPPLCPNELLLLEDQETHIIHEDNILARLDVHLDYTFDGSGSYKPSETNGLFVRRVMNTIRDTSSVQELRLSTPLRGELEIAAYGRDMLIKMLCPGDPIKRTISIPFQLFIDGFGLYRNMYRNITGFYMIPAGLNDSERRRRNNVYTIALGPHATNFPDVVEALAPGLQAVERGFDIVVTGEGTVRVIAPCIAYLGDMPQQNDNAGIKRPTATVSCRSCTVSDAERFNMNFDLVKRGRYHYQLLNLRAEIEAKRTVREREALWKTHGLAKESPPVLKICPALNLVTFFPSDPCHSEFSGLSKIAHTLLISHILTPEGQKEYCQTLQRFPFRRRWARLQSPITHLESYQIQEHARASIVIPIILRFALKPDWIQTVVQQALYNSFGEQSIDPDIPCLLLAKTFGAIARSNSLLTSQTSVGYNELKSVVANARTMLQKVIDATIMAAEAPRSASRAVWMLRSRQNSPVFNQIVTPPTEDISINTVSIAPKAGKMLHALKHRPNMHIGVHYADQAKEYAVPNNCNVLIGEDKHREYKAFVQRTNKRDVEKVLLIHESFKRTISLTLDGALMESEPYITSQMKQLHRECPILMQDLVRSEHNEQQDDDENADEADDSYATTPFHTLINAYCRLPASRKVMELLGLQSARLSELPVTHPFLQKLRLSYSSDWAYQHMLGRGSTPIRLFQKLTFTFNGDAHRTTLKLDDLVEYTRASGTKIGQIRCIFTHNQGSSWRVFFAMFSAHEIRRERVLDLPILQVNRDEIHIIGLPAIRKPSLYTIPVSKDSERLELDSALPTTFLNCTWSVSFL</sequence>
<reference evidence="3" key="1">
    <citation type="journal article" date="2010" name="Genome Res.">
        <title>Population genomic sequencing of Coccidioides fungi reveals recent hybridization and transposon control.</title>
        <authorList>
            <person name="Neafsey D.E."/>
            <person name="Barker B.M."/>
            <person name="Sharpton T.J."/>
            <person name="Stajich J.E."/>
            <person name="Park D.J."/>
            <person name="Whiston E."/>
            <person name="Hung C.-Y."/>
            <person name="McMahan C."/>
            <person name="White J."/>
            <person name="Sykes S."/>
            <person name="Heiman D."/>
            <person name="Young S."/>
            <person name="Zeng Q."/>
            <person name="Abouelleil A."/>
            <person name="Aftuck L."/>
            <person name="Bessette D."/>
            <person name="Brown A."/>
            <person name="FitzGerald M."/>
            <person name="Lui A."/>
            <person name="Macdonald J.P."/>
            <person name="Priest M."/>
            <person name="Orbach M.J."/>
            <person name="Galgiani J.N."/>
            <person name="Kirkland T.N."/>
            <person name="Cole G.T."/>
            <person name="Birren B.W."/>
            <person name="Henn M.R."/>
            <person name="Taylor J.W."/>
            <person name="Rounsley S.D."/>
        </authorList>
    </citation>
    <scope>NUCLEOTIDE SEQUENCE [LARGE SCALE GENOMIC DNA]</scope>
    <source>
        <strain evidence="3">RMSCC 757 / Silveira</strain>
    </source>
</reference>
<dbReference type="AlphaFoldDB" id="E9CU20"/>
<proteinExistence type="predicted"/>
<dbReference type="OrthoDB" id="4207238at2759"/>
<evidence type="ECO:0000313" key="3">
    <source>
        <dbReference type="Proteomes" id="UP000002497"/>
    </source>
</evidence>
<organism evidence="3">
    <name type="scientific">Coccidioides posadasii (strain RMSCC 757 / Silveira)</name>
    <name type="common">Valley fever fungus</name>
    <dbReference type="NCBI Taxonomy" id="443226"/>
    <lineage>
        <taxon>Eukaryota</taxon>
        <taxon>Fungi</taxon>
        <taxon>Dikarya</taxon>
        <taxon>Ascomycota</taxon>
        <taxon>Pezizomycotina</taxon>
        <taxon>Eurotiomycetes</taxon>
        <taxon>Eurotiomycetidae</taxon>
        <taxon>Onygenales</taxon>
        <taxon>Onygenaceae</taxon>
        <taxon>Coccidioides</taxon>
    </lineage>
</organism>
<dbReference type="OMA" id="HMREADI"/>
<evidence type="ECO:0000313" key="2">
    <source>
        <dbReference type="EMBL" id="EFW23056.1"/>
    </source>
</evidence>
<dbReference type="EMBL" id="GL636486">
    <property type="protein sequence ID" value="EFW23056.1"/>
    <property type="molecule type" value="Genomic_DNA"/>
</dbReference>